<sequence length="109" mass="12883">MVCKLLLTDAAVGAQTIKNNCRSSIKVVENRRNQHLTFPDMQRYKECIANFSMYPFEYPNSIYKPPYTIFCFPKFCINHINCEVLSIDYCIFILDHMAEKFHEISIQIY</sequence>
<evidence type="ECO:0000313" key="1">
    <source>
        <dbReference type="EMBL" id="KII64277.1"/>
    </source>
</evidence>
<gene>
    <name evidence="1" type="ORF">RF11_10945</name>
</gene>
<dbReference type="EMBL" id="JWZT01004359">
    <property type="protein sequence ID" value="KII64277.1"/>
    <property type="molecule type" value="Genomic_DNA"/>
</dbReference>
<accession>A0A0C2MRC3</accession>
<reference evidence="1 2" key="1">
    <citation type="journal article" date="2014" name="Genome Biol. Evol.">
        <title>The genome of the myxosporean Thelohanellus kitauei shows adaptations to nutrient acquisition within its fish host.</title>
        <authorList>
            <person name="Yang Y."/>
            <person name="Xiong J."/>
            <person name="Zhou Z."/>
            <person name="Huo F."/>
            <person name="Miao W."/>
            <person name="Ran C."/>
            <person name="Liu Y."/>
            <person name="Zhang J."/>
            <person name="Feng J."/>
            <person name="Wang M."/>
            <person name="Wang M."/>
            <person name="Wang L."/>
            <person name="Yao B."/>
        </authorList>
    </citation>
    <scope>NUCLEOTIDE SEQUENCE [LARGE SCALE GENOMIC DNA]</scope>
    <source>
        <strain evidence="1">Wuqing</strain>
    </source>
</reference>
<name>A0A0C2MRC3_THEKT</name>
<proteinExistence type="predicted"/>
<evidence type="ECO:0000313" key="2">
    <source>
        <dbReference type="Proteomes" id="UP000031668"/>
    </source>
</evidence>
<dbReference type="AlphaFoldDB" id="A0A0C2MRC3"/>
<keyword evidence="2" id="KW-1185">Reference proteome</keyword>
<protein>
    <submittedName>
        <fullName evidence="1">Uncharacterized protein</fullName>
    </submittedName>
</protein>
<comment type="caution">
    <text evidence="1">The sequence shown here is derived from an EMBL/GenBank/DDBJ whole genome shotgun (WGS) entry which is preliminary data.</text>
</comment>
<organism evidence="1 2">
    <name type="scientific">Thelohanellus kitauei</name>
    <name type="common">Myxosporean</name>
    <dbReference type="NCBI Taxonomy" id="669202"/>
    <lineage>
        <taxon>Eukaryota</taxon>
        <taxon>Metazoa</taxon>
        <taxon>Cnidaria</taxon>
        <taxon>Myxozoa</taxon>
        <taxon>Myxosporea</taxon>
        <taxon>Bivalvulida</taxon>
        <taxon>Platysporina</taxon>
        <taxon>Myxobolidae</taxon>
        <taxon>Thelohanellus</taxon>
    </lineage>
</organism>
<dbReference type="Proteomes" id="UP000031668">
    <property type="component" value="Unassembled WGS sequence"/>
</dbReference>